<evidence type="ECO:0000256" key="1">
    <source>
        <dbReference type="SAM" id="MobiDB-lite"/>
    </source>
</evidence>
<dbReference type="EMBL" id="JANIEX010000137">
    <property type="protein sequence ID" value="KAJ3572581.1"/>
    <property type="molecule type" value="Genomic_DNA"/>
</dbReference>
<reference evidence="2" key="1">
    <citation type="submission" date="2022-07" db="EMBL/GenBank/DDBJ databases">
        <title>Genome Sequence of Leucocoprinus birnbaumii.</title>
        <authorList>
            <person name="Buettner E."/>
        </authorList>
    </citation>
    <scope>NUCLEOTIDE SEQUENCE</scope>
    <source>
        <strain evidence="2">VT141</strain>
    </source>
</reference>
<feature type="compositionally biased region" description="Pro residues" evidence="1">
    <location>
        <begin position="99"/>
        <end position="108"/>
    </location>
</feature>
<dbReference type="Proteomes" id="UP001213000">
    <property type="component" value="Unassembled WGS sequence"/>
</dbReference>
<keyword evidence="3" id="KW-1185">Reference proteome</keyword>
<comment type="caution">
    <text evidence="2">The sequence shown here is derived from an EMBL/GenBank/DDBJ whole genome shotgun (WGS) entry which is preliminary data.</text>
</comment>
<feature type="region of interest" description="Disordered" evidence="1">
    <location>
        <begin position="92"/>
        <end position="166"/>
    </location>
</feature>
<evidence type="ECO:0000313" key="2">
    <source>
        <dbReference type="EMBL" id="KAJ3572581.1"/>
    </source>
</evidence>
<protein>
    <submittedName>
        <fullName evidence="2">Uncharacterized protein</fullName>
    </submittedName>
</protein>
<proteinExistence type="predicted"/>
<organism evidence="2 3">
    <name type="scientific">Leucocoprinus birnbaumii</name>
    <dbReference type="NCBI Taxonomy" id="56174"/>
    <lineage>
        <taxon>Eukaryota</taxon>
        <taxon>Fungi</taxon>
        <taxon>Dikarya</taxon>
        <taxon>Basidiomycota</taxon>
        <taxon>Agaricomycotina</taxon>
        <taxon>Agaricomycetes</taxon>
        <taxon>Agaricomycetidae</taxon>
        <taxon>Agaricales</taxon>
        <taxon>Agaricineae</taxon>
        <taxon>Agaricaceae</taxon>
        <taxon>Leucocoprinus</taxon>
    </lineage>
</organism>
<accession>A0AAD5VXY1</accession>
<sequence>MLICERPAALACRNQLSELSVAGEPSSSFYAHFLSCSVPGHRRDFDLSDAVTLGLVESVFSFLPCSIMSLFSPDFIHALATMTPEEFAHWQQEYKAAQPPSPAVPSQPPIATISQPSSGPDEDELGTPPPPLSQIRAQQLAARDRSPEEVLDLTGESPTPSPVHRPSVLATVKVEPGEFAVPLPKAAAVPMLKDLAEQAGIPLSQAQQFMQLAVCTFSSACQNASCRRYSIFSGDQYFVVVCFHGATA</sequence>
<name>A0AAD5VXY1_9AGAR</name>
<gene>
    <name evidence="2" type="ORF">NP233_g2997</name>
</gene>
<evidence type="ECO:0000313" key="3">
    <source>
        <dbReference type="Proteomes" id="UP001213000"/>
    </source>
</evidence>
<dbReference type="AlphaFoldDB" id="A0AAD5VXY1"/>